<feature type="compositionally biased region" description="Low complexity" evidence="1">
    <location>
        <begin position="388"/>
        <end position="401"/>
    </location>
</feature>
<feature type="domain" description="Single-strand DNA deaminase toxin A-like C-terminal" evidence="2">
    <location>
        <begin position="93"/>
        <end position="158"/>
    </location>
</feature>
<feature type="compositionally biased region" description="Pro residues" evidence="1">
    <location>
        <begin position="659"/>
        <end position="672"/>
    </location>
</feature>
<name>A0A0C2IL56_9PEZI</name>
<feature type="compositionally biased region" description="Basic and acidic residues" evidence="1">
    <location>
        <begin position="256"/>
        <end position="274"/>
    </location>
</feature>
<evidence type="ECO:0000256" key="1">
    <source>
        <dbReference type="SAM" id="MobiDB-lite"/>
    </source>
</evidence>
<feature type="region of interest" description="Disordered" evidence="1">
    <location>
        <begin position="1"/>
        <end position="36"/>
    </location>
</feature>
<feature type="compositionally biased region" description="Basic residues" evidence="1">
    <location>
        <begin position="1"/>
        <end position="12"/>
    </location>
</feature>
<feature type="compositionally biased region" description="Basic and acidic residues" evidence="1">
    <location>
        <begin position="18"/>
        <end position="31"/>
    </location>
</feature>
<keyword evidence="4" id="KW-1185">Reference proteome</keyword>
<feature type="region of interest" description="Disordered" evidence="1">
    <location>
        <begin position="490"/>
        <end position="532"/>
    </location>
</feature>
<dbReference type="OrthoDB" id="5245222at2759"/>
<gene>
    <name evidence="3" type="ORF">SPBR_04686</name>
</gene>
<dbReference type="InterPro" id="IPR057517">
    <property type="entry name" value="SsdA-like_C"/>
</dbReference>
<feature type="compositionally biased region" description="Acidic residues" evidence="1">
    <location>
        <begin position="362"/>
        <end position="376"/>
    </location>
</feature>
<sequence length="802" mass="86437">MTCTKKANKAKTRSVTDIAREHRSSSRDIPKKKCGRKQKKKLDIAFAWRDRGRTMVIMNEIASASTGLPATDNVQATPACLIPTGSNKPLKFCTSGWRQTAAPCSTSLDGARWTQLVRDFAQAAEFQLTLSVRDSPKSSERIPENDGRYDACHAEKKLGLFFLAHQMRFTKTGLGEALSGKLLEAKLPLYRRSARIYLGHKPCKSCSAFLRLIKRRTGIDVRAVPCPVLSEHARIRTFFDAPANNAGAFTSGPKNSDLKDGRSNEGDLSDKGETEGVDGGKSGDDGDDEAEDDDNDDDSEDDDADDADDDNIVMIDGYDTLEAAEDVLAGFPLGNVTRPRYTTPVSGLHEQEESPHSGQVADLDEGEPEAEDDEPDLPARQPAPTANLSVRSSPSPSVSLASVLDSSVIDRRDRFPVYTSPSHRGGSAAPPSTWGARHKPPITPCLEAPDFGQHTGDYSNNNDNGGVSSSWVAANQQSYFFGTPSAPSIMSESGPAQASAFAHANTGGRERQDQQQGLLPEASLQQRAPRSRSNLDILSEAARHVEANAHRAVRAVAGAGQGAATASTATDTPGMVHTHIRQRHPAIASLDSSRVHSISTTRHSNAQANRMPMSTAMHSTASRVPVVDLTGDTEDYAASTRLPFVRGLHNPWVPRREAPPPPHPVLQPPPRPRQQVHAEQQQQQQQQQPDVILLSTRPATTGGGCTVRGERRPSTPRPPILANGRQTIFNSGHGPNAATVPVPVVSVQDQHSRRRRGVALPVRRGGRRGRGGRGCRGGPPSSTARPFPDLSSFMYGDGSGWV</sequence>
<reference evidence="3 4" key="1">
    <citation type="journal article" date="2014" name="BMC Genomics">
        <title>Comparative genomics of the major fungal agents of human and animal Sporotrichosis: Sporothrix schenckii and Sporothrix brasiliensis.</title>
        <authorList>
            <person name="Teixeira M.M."/>
            <person name="de Almeida L.G."/>
            <person name="Kubitschek-Barreira P."/>
            <person name="Alves F.L."/>
            <person name="Kioshima E.S."/>
            <person name="Abadio A.K."/>
            <person name="Fernandes L."/>
            <person name="Derengowski L.S."/>
            <person name="Ferreira K.S."/>
            <person name="Souza R.C."/>
            <person name="Ruiz J.C."/>
            <person name="de Andrade N.C."/>
            <person name="Paes H.C."/>
            <person name="Nicola A.M."/>
            <person name="Albuquerque P."/>
            <person name="Gerber A.L."/>
            <person name="Martins V.P."/>
            <person name="Peconick L.D."/>
            <person name="Neto A.V."/>
            <person name="Chaucanez C.B."/>
            <person name="Silva P.A."/>
            <person name="Cunha O.L."/>
            <person name="de Oliveira F.F."/>
            <person name="dos Santos T.C."/>
            <person name="Barros A.L."/>
            <person name="Soares M.A."/>
            <person name="de Oliveira L.M."/>
            <person name="Marini M.M."/>
            <person name="Villalobos-Duno H."/>
            <person name="Cunha M.M."/>
            <person name="de Hoog S."/>
            <person name="da Silveira J.F."/>
            <person name="Henrissat B."/>
            <person name="Nino-Vega G.A."/>
            <person name="Cisalpino P.S."/>
            <person name="Mora-Montes H.M."/>
            <person name="Almeida S.R."/>
            <person name="Stajich J.E."/>
            <person name="Lopes-Bezerra L.M."/>
            <person name="Vasconcelos A.T."/>
            <person name="Felipe M.S."/>
        </authorList>
    </citation>
    <scope>NUCLEOTIDE SEQUENCE [LARGE SCALE GENOMIC DNA]</scope>
    <source>
        <strain evidence="3 4">5110</strain>
    </source>
</reference>
<feature type="region of interest" description="Disordered" evidence="1">
    <location>
        <begin position="249"/>
        <end position="311"/>
    </location>
</feature>
<feature type="compositionally biased region" description="Polar residues" evidence="1">
    <location>
        <begin position="523"/>
        <end position="532"/>
    </location>
</feature>
<protein>
    <recommendedName>
        <fullName evidence="2">Single-strand DNA deaminase toxin A-like C-terminal domain-containing protein</fullName>
    </recommendedName>
</protein>
<organism evidence="3 4">
    <name type="scientific">Sporothrix brasiliensis 5110</name>
    <dbReference type="NCBI Taxonomy" id="1398154"/>
    <lineage>
        <taxon>Eukaryota</taxon>
        <taxon>Fungi</taxon>
        <taxon>Dikarya</taxon>
        <taxon>Ascomycota</taxon>
        <taxon>Pezizomycotina</taxon>
        <taxon>Sordariomycetes</taxon>
        <taxon>Sordariomycetidae</taxon>
        <taxon>Ophiostomatales</taxon>
        <taxon>Ophiostomataceae</taxon>
        <taxon>Sporothrix</taxon>
    </lineage>
</organism>
<dbReference type="GeneID" id="63677884"/>
<dbReference type="EMBL" id="AWTV01000010">
    <property type="protein sequence ID" value="KIH87720.1"/>
    <property type="molecule type" value="Genomic_DNA"/>
</dbReference>
<dbReference type="VEuPathDB" id="FungiDB:SPBR_04686"/>
<feature type="compositionally biased region" description="Acidic residues" evidence="1">
    <location>
        <begin position="285"/>
        <end position="311"/>
    </location>
</feature>
<dbReference type="HOGENOM" id="CLU_357591_0_0_1"/>
<proteinExistence type="predicted"/>
<evidence type="ECO:0000313" key="4">
    <source>
        <dbReference type="Proteomes" id="UP000031575"/>
    </source>
</evidence>
<dbReference type="Proteomes" id="UP000031575">
    <property type="component" value="Unassembled WGS sequence"/>
</dbReference>
<feature type="region of interest" description="Disordered" evidence="1">
    <location>
        <begin position="653"/>
        <end position="724"/>
    </location>
</feature>
<feature type="compositionally biased region" description="Basic residues" evidence="1">
    <location>
        <begin position="764"/>
        <end position="773"/>
    </location>
</feature>
<feature type="compositionally biased region" description="Low complexity" evidence="1">
    <location>
        <begin position="673"/>
        <end position="688"/>
    </location>
</feature>
<dbReference type="AlphaFoldDB" id="A0A0C2IL56"/>
<feature type="region of interest" description="Disordered" evidence="1">
    <location>
        <begin position="763"/>
        <end position="802"/>
    </location>
</feature>
<evidence type="ECO:0000313" key="3">
    <source>
        <dbReference type="EMBL" id="KIH87720.1"/>
    </source>
</evidence>
<accession>A0A0C2IL56</accession>
<evidence type="ECO:0000259" key="2">
    <source>
        <dbReference type="Pfam" id="PF24120"/>
    </source>
</evidence>
<feature type="region of interest" description="Disordered" evidence="1">
    <location>
        <begin position="333"/>
        <end position="401"/>
    </location>
</feature>
<comment type="caution">
    <text evidence="3">The sequence shown here is derived from an EMBL/GenBank/DDBJ whole genome shotgun (WGS) entry which is preliminary data.</text>
</comment>
<feature type="region of interest" description="Disordered" evidence="1">
    <location>
        <begin position="416"/>
        <end position="463"/>
    </location>
</feature>
<dbReference type="Pfam" id="PF24120">
    <property type="entry name" value="SsdA_C"/>
    <property type="match status" value="1"/>
</dbReference>
<dbReference type="RefSeq" id="XP_040615730.1">
    <property type="nucleotide sequence ID" value="XM_040762963.1"/>
</dbReference>